<evidence type="ECO:0000256" key="1">
    <source>
        <dbReference type="ARBA" id="ARBA00004651"/>
    </source>
</evidence>
<feature type="transmembrane region" description="Helical" evidence="6">
    <location>
        <begin position="152"/>
        <end position="173"/>
    </location>
</feature>
<dbReference type="InterPro" id="IPR002797">
    <property type="entry name" value="Polysacc_synth"/>
</dbReference>
<dbReference type="Pfam" id="PF01943">
    <property type="entry name" value="Polysacc_synt"/>
    <property type="match status" value="1"/>
</dbReference>
<evidence type="ECO:0000256" key="2">
    <source>
        <dbReference type="ARBA" id="ARBA00022475"/>
    </source>
</evidence>
<keyword evidence="4 6" id="KW-1133">Transmembrane helix</keyword>
<dbReference type="Proteomes" id="UP001594288">
    <property type="component" value="Unassembled WGS sequence"/>
</dbReference>
<evidence type="ECO:0000313" key="8">
    <source>
        <dbReference type="Proteomes" id="UP001594288"/>
    </source>
</evidence>
<feature type="transmembrane region" description="Helical" evidence="6">
    <location>
        <begin position="83"/>
        <end position="106"/>
    </location>
</feature>
<feature type="transmembrane region" description="Helical" evidence="6">
    <location>
        <begin position="335"/>
        <end position="357"/>
    </location>
</feature>
<gene>
    <name evidence="7" type="ORF">ACFL2Z_01855</name>
</gene>
<feature type="transmembrane region" description="Helical" evidence="6">
    <location>
        <begin position="451"/>
        <end position="470"/>
    </location>
</feature>
<accession>A0ABV6YNJ6</accession>
<name>A0ABV6YNJ6_UNCEI</name>
<evidence type="ECO:0000256" key="4">
    <source>
        <dbReference type="ARBA" id="ARBA00022989"/>
    </source>
</evidence>
<feature type="transmembrane region" description="Helical" evidence="6">
    <location>
        <begin position="298"/>
        <end position="323"/>
    </location>
</feature>
<evidence type="ECO:0000313" key="7">
    <source>
        <dbReference type="EMBL" id="MFC1799640.1"/>
    </source>
</evidence>
<feature type="transmembrane region" description="Helical" evidence="6">
    <location>
        <begin position="256"/>
        <end position="278"/>
    </location>
</feature>
<sequence length="502" mass="52937">MASRIGDLARHTGVYGLGTIVGGLSRAALVPIIARYVPAEEYGKASMILIFITLFTIVSELGLSSSLIKFVNEAPDRARRREVVSTVLATTLLLAVPLAVLCALLAGRLSNLFLGSAAYGSLVLIGVAGGLGNAILQVGLSFERALARSARYVLYTLMKGVLALGLSVILVIAFRKGAYGLLLGAAVPPLLIGAVIYGRLVSRFAIRFSRSVFRNIFTFGSPLVPMNLAIWVLTYSDIYLLRKLSTPTGALTEVGLYQYAHEICLILVLPITSLNLAWPQFLFANHSKPGASETFARVHLYFSYFLLMMAFLLAAFAGGIIGLVGSAQYEGSSGVIPYLAGSLVFYGFSVIFSSGLYVAGRTRILAGVVTGCAVLNVILNILLIPRMGKEGAAAATFATNVVMALTVLAFSQTGYRIPFKLGRTLSGVLLGVAGVAALARWDASGPGQGMLLRVLVSAGFSVALFGLLGLKGRDLKAAITVAGSILRPGSHAGDRPDRVIDI</sequence>
<feature type="transmembrane region" description="Helical" evidence="6">
    <location>
        <begin position="212"/>
        <end position="236"/>
    </location>
</feature>
<proteinExistence type="predicted"/>
<dbReference type="PANTHER" id="PTHR30250:SF11">
    <property type="entry name" value="O-ANTIGEN TRANSPORTER-RELATED"/>
    <property type="match status" value="1"/>
</dbReference>
<comment type="caution">
    <text evidence="7">The sequence shown here is derived from an EMBL/GenBank/DDBJ whole genome shotgun (WGS) entry which is preliminary data.</text>
</comment>
<feature type="transmembrane region" description="Helical" evidence="6">
    <location>
        <begin position="12"/>
        <end position="34"/>
    </location>
</feature>
<organism evidence="7 8">
    <name type="scientific">Eiseniibacteriota bacterium</name>
    <dbReference type="NCBI Taxonomy" id="2212470"/>
    <lineage>
        <taxon>Bacteria</taxon>
        <taxon>Candidatus Eiseniibacteriota</taxon>
    </lineage>
</organism>
<keyword evidence="8" id="KW-1185">Reference proteome</keyword>
<dbReference type="InterPro" id="IPR050833">
    <property type="entry name" value="Poly_Biosynth_Transport"/>
</dbReference>
<dbReference type="EMBL" id="JBHPEI010000018">
    <property type="protein sequence ID" value="MFC1799640.1"/>
    <property type="molecule type" value="Genomic_DNA"/>
</dbReference>
<comment type="subcellular location">
    <subcellularLocation>
        <location evidence="1">Cell membrane</location>
        <topology evidence="1">Multi-pass membrane protein</topology>
    </subcellularLocation>
</comment>
<feature type="transmembrane region" description="Helical" evidence="6">
    <location>
        <begin position="118"/>
        <end position="140"/>
    </location>
</feature>
<feature type="transmembrane region" description="Helical" evidence="6">
    <location>
        <begin position="364"/>
        <end position="385"/>
    </location>
</feature>
<evidence type="ECO:0000256" key="5">
    <source>
        <dbReference type="ARBA" id="ARBA00023136"/>
    </source>
</evidence>
<reference evidence="7 8" key="1">
    <citation type="submission" date="2024-09" db="EMBL/GenBank/DDBJ databases">
        <authorList>
            <person name="D'Angelo T."/>
        </authorList>
    </citation>
    <scope>NUCLEOTIDE SEQUENCE [LARGE SCALE GENOMIC DNA]</scope>
    <source>
        <strain evidence="7">SAG AM-311-F02</strain>
    </source>
</reference>
<protein>
    <submittedName>
        <fullName evidence="7">Oligosaccharide flippase family protein</fullName>
    </submittedName>
</protein>
<feature type="transmembrane region" description="Helical" evidence="6">
    <location>
        <begin position="422"/>
        <end position="439"/>
    </location>
</feature>
<keyword evidence="2" id="KW-1003">Cell membrane</keyword>
<feature type="transmembrane region" description="Helical" evidence="6">
    <location>
        <begin position="391"/>
        <end position="410"/>
    </location>
</feature>
<evidence type="ECO:0000256" key="3">
    <source>
        <dbReference type="ARBA" id="ARBA00022692"/>
    </source>
</evidence>
<evidence type="ECO:0000256" key="6">
    <source>
        <dbReference type="SAM" id="Phobius"/>
    </source>
</evidence>
<feature type="transmembrane region" description="Helical" evidence="6">
    <location>
        <begin position="179"/>
        <end position="200"/>
    </location>
</feature>
<feature type="transmembrane region" description="Helical" evidence="6">
    <location>
        <begin position="46"/>
        <end position="71"/>
    </location>
</feature>
<keyword evidence="5 6" id="KW-0472">Membrane</keyword>
<dbReference type="PANTHER" id="PTHR30250">
    <property type="entry name" value="PST FAMILY PREDICTED COLANIC ACID TRANSPORTER"/>
    <property type="match status" value="1"/>
</dbReference>
<keyword evidence="3 6" id="KW-0812">Transmembrane</keyword>